<keyword evidence="4" id="KW-1185">Reference proteome</keyword>
<feature type="active site" description="Proton acceptor" evidence="1">
    <location>
        <position position="29"/>
    </location>
</feature>
<evidence type="ECO:0000313" key="4">
    <source>
        <dbReference type="Proteomes" id="UP000030170"/>
    </source>
</evidence>
<dbReference type="InterPro" id="IPR012042">
    <property type="entry name" value="NeuTTM/CthTTM-like"/>
</dbReference>
<protein>
    <submittedName>
        <fullName evidence="3">Adenylate cyclase</fullName>
    </submittedName>
</protein>
<dbReference type="STRING" id="1497020.DO97_15565"/>
<dbReference type="PANTHER" id="PTHR40114:SF1">
    <property type="entry name" value="SLR0698 PROTEIN"/>
    <property type="match status" value="1"/>
</dbReference>
<comment type="caution">
    <text evidence="3">The sequence shown here is derived from an EMBL/GenBank/DDBJ whole genome shotgun (WGS) entry which is preliminary data.</text>
</comment>
<dbReference type="CDD" id="cd07891">
    <property type="entry name" value="CYTH-like_CthTTM-like_1"/>
    <property type="match status" value="1"/>
</dbReference>
<dbReference type="OrthoDB" id="9805588at2"/>
<dbReference type="InterPro" id="IPR033469">
    <property type="entry name" value="CYTH-like_dom_sf"/>
</dbReference>
<name>A0A098TI62_9CYAN</name>
<sequence>MAVEIERKFLVQGDAWRSLGQGVCYRQGYIATVGDQTVRVRVADNAGYLTLKGPTVGNARLEFEYPIPLAEAMQLLDDLCDRPLIEKTRYTISVADVVWEVDEFHGDNQGLILAEVELADEQQQIDLPGWIGQEVSGDRRYYNTSLVNHPFTQWADAGSEVPS</sequence>
<dbReference type="RefSeq" id="WP_036535783.1">
    <property type="nucleotide sequence ID" value="NZ_JJML01000051.1"/>
</dbReference>
<dbReference type="SUPFAM" id="SSF55154">
    <property type="entry name" value="CYTH-like phosphatases"/>
    <property type="match status" value="1"/>
</dbReference>
<dbReference type="PIRSF" id="PIRSF016487">
    <property type="entry name" value="CYTH_UCP016487"/>
    <property type="match status" value="1"/>
</dbReference>
<evidence type="ECO:0000256" key="1">
    <source>
        <dbReference type="PIRSR" id="PIRSR016487-1"/>
    </source>
</evidence>
<dbReference type="SMART" id="SM01118">
    <property type="entry name" value="CYTH"/>
    <property type="match status" value="1"/>
</dbReference>
<dbReference type="AlphaFoldDB" id="A0A098TI62"/>
<organism evidence="3 4">
    <name type="scientific">Neosynechococcus sphagnicola sy1</name>
    <dbReference type="NCBI Taxonomy" id="1497020"/>
    <lineage>
        <taxon>Bacteria</taxon>
        <taxon>Bacillati</taxon>
        <taxon>Cyanobacteriota</taxon>
        <taxon>Cyanophyceae</taxon>
        <taxon>Neosynechococcales</taxon>
        <taxon>Neosynechococcaceae</taxon>
        <taxon>Neosynechococcus</taxon>
    </lineage>
</organism>
<dbReference type="PROSITE" id="PS51707">
    <property type="entry name" value="CYTH"/>
    <property type="match status" value="1"/>
</dbReference>
<reference evidence="3 4" key="1">
    <citation type="journal article" date="2014" name="Mol. Ecol.">
        <title>Evolution of Synechococcus.</title>
        <authorList>
            <person name="Dvorak P."/>
            <person name="Casamatta D."/>
            <person name="Hasler P."/>
            <person name="Poulickova A."/>
            <person name="Ondrej V."/>
            <person name="Sanges R."/>
        </authorList>
    </citation>
    <scope>NUCLEOTIDE SEQUENCE [LARGE SCALE GENOMIC DNA]</scope>
    <source>
        <strain evidence="3 4">CAUP A 1101</strain>
    </source>
</reference>
<proteinExistence type="predicted"/>
<dbReference type="Proteomes" id="UP000030170">
    <property type="component" value="Unassembled WGS sequence"/>
</dbReference>
<dbReference type="Pfam" id="PF01928">
    <property type="entry name" value="CYTH"/>
    <property type="match status" value="1"/>
</dbReference>
<gene>
    <name evidence="3" type="ORF">DO97_15565</name>
</gene>
<accession>A0A098TI62</accession>
<dbReference type="PANTHER" id="PTHR40114">
    <property type="entry name" value="SLR0698 PROTEIN"/>
    <property type="match status" value="1"/>
</dbReference>
<evidence type="ECO:0000313" key="3">
    <source>
        <dbReference type="EMBL" id="KGF71799.1"/>
    </source>
</evidence>
<evidence type="ECO:0000259" key="2">
    <source>
        <dbReference type="PROSITE" id="PS51707"/>
    </source>
</evidence>
<dbReference type="EMBL" id="JJML01000051">
    <property type="protein sequence ID" value="KGF71799.1"/>
    <property type="molecule type" value="Genomic_DNA"/>
</dbReference>
<dbReference type="Gene3D" id="2.40.320.10">
    <property type="entry name" value="Hypothetical Protein Pfu-838710-001"/>
    <property type="match status" value="1"/>
</dbReference>
<feature type="domain" description="CYTH" evidence="2">
    <location>
        <begin position="2"/>
        <end position="148"/>
    </location>
</feature>
<dbReference type="InterPro" id="IPR023577">
    <property type="entry name" value="CYTH_domain"/>
</dbReference>